<dbReference type="RefSeq" id="WP_249478455.1">
    <property type="nucleotide sequence ID" value="NZ_CP097218.1"/>
</dbReference>
<evidence type="ECO:0000256" key="5">
    <source>
        <dbReference type="SAM" id="MobiDB-lite"/>
    </source>
</evidence>
<evidence type="ECO:0000313" key="7">
    <source>
        <dbReference type="EMBL" id="UQN29251.1"/>
    </source>
</evidence>
<comment type="similarity">
    <text evidence="1">Belongs to the sulfatase family.</text>
</comment>
<organism evidence="7 8">
    <name type="scientific">Brachybacterium kimchii</name>
    <dbReference type="NCBI Taxonomy" id="2942909"/>
    <lineage>
        <taxon>Bacteria</taxon>
        <taxon>Bacillati</taxon>
        <taxon>Actinomycetota</taxon>
        <taxon>Actinomycetes</taxon>
        <taxon>Micrococcales</taxon>
        <taxon>Dermabacteraceae</taxon>
        <taxon>Brachybacterium</taxon>
    </lineage>
</organism>
<dbReference type="Gene3D" id="3.30.1120.10">
    <property type="match status" value="1"/>
</dbReference>
<dbReference type="PROSITE" id="PS00149">
    <property type="entry name" value="SULFATASE_2"/>
    <property type="match status" value="1"/>
</dbReference>
<dbReference type="EMBL" id="CP097218">
    <property type="protein sequence ID" value="UQN29251.1"/>
    <property type="molecule type" value="Genomic_DNA"/>
</dbReference>
<accession>A0ABY4N558</accession>
<name>A0ABY4N558_9MICO</name>
<evidence type="ECO:0000256" key="2">
    <source>
        <dbReference type="ARBA" id="ARBA00022723"/>
    </source>
</evidence>
<keyword evidence="2" id="KW-0479">Metal-binding</keyword>
<keyword evidence="8" id="KW-1185">Reference proteome</keyword>
<reference evidence="7" key="1">
    <citation type="submission" date="2022-05" db="EMBL/GenBank/DDBJ databases">
        <title>Genomic analysis of Brachybacterium sp. CBA3104.</title>
        <authorList>
            <person name="Roh S.W."/>
            <person name="Kim Y.B."/>
            <person name="Kim Y."/>
        </authorList>
    </citation>
    <scope>NUCLEOTIDE SEQUENCE</scope>
    <source>
        <strain evidence="7">CBA3104</strain>
    </source>
</reference>
<gene>
    <name evidence="7" type="ORF">M4486_16705</name>
</gene>
<dbReference type="InterPro" id="IPR024607">
    <property type="entry name" value="Sulfatase_CS"/>
</dbReference>
<dbReference type="PANTHER" id="PTHR42693">
    <property type="entry name" value="ARYLSULFATASE FAMILY MEMBER"/>
    <property type="match status" value="1"/>
</dbReference>
<evidence type="ECO:0000256" key="3">
    <source>
        <dbReference type="ARBA" id="ARBA00022801"/>
    </source>
</evidence>
<protein>
    <submittedName>
        <fullName evidence="7">Arylsulfatase</fullName>
    </submittedName>
</protein>
<evidence type="ECO:0000256" key="4">
    <source>
        <dbReference type="ARBA" id="ARBA00022837"/>
    </source>
</evidence>
<proteinExistence type="inferred from homology"/>
<feature type="domain" description="Sulfatase N-terminal" evidence="6">
    <location>
        <begin position="14"/>
        <end position="421"/>
    </location>
</feature>
<dbReference type="Gene3D" id="3.40.720.10">
    <property type="entry name" value="Alkaline Phosphatase, subunit A"/>
    <property type="match status" value="1"/>
</dbReference>
<dbReference type="Pfam" id="PF00884">
    <property type="entry name" value="Sulfatase"/>
    <property type="match status" value="1"/>
</dbReference>
<dbReference type="SUPFAM" id="SSF53649">
    <property type="entry name" value="Alkaline phosphatase-like"/>
    <property type="match status" value="1"/>
</dbReference>
<dbReference type="InterPro" id="IPR050738">
    <property type="entry name" value="Sulfatase"/>
</dbReference>
<evidence type="ECO:0000259" key="6">
    <source>
        <dbReference type="Pfam" id="PF00884"/>
    </source>
</evidence>
<dbReference type="Proteomes" id="UP001055868">
    <property type="component" value="Chromosome"/>
</dbReference>
<keyword evidence="3" id="KW-0378">Hydrolase</keyword>
<evidence type="ECO:0000313" key="8">
    <source>
        <dbReference type="Proteomes" id="UP001055868"/>
    </source>
</evidence>
<dbReference type="InterPro" id="IPR017850">
    <property type="entry name" value="Alkaline_phosphatase_core_sf"/>
</dbReference>
<feature type="region of interest" description="Disordered" evidence="5">
    <location>
        <begin position="525"/>
        <end position="550"/>
    </location>
</feature>
<dbReference type="PANTHER" id="PTHR42693:SF53">
    <property type="entry name" value="ENDO-4-O-SULFATASE"/>
    <property type="match status" value="1"/>
</dbReference>
<evidence type="ECO:0000256" key="1">
    <source>
        <dbReference type="ARBA" id="ARBA00008779"/>
    </source>
</evidence>
<dbReference type="InterPro" id="IPR000917">
    <property type="entry name" value="Sulfatase_N"/>
</dbReference>
<sequence>MTSTTQPEGPARGPNIILILADDMGFSDIGCFGGEIRTPHLDRLGAEGTRMTSFYNTARCSPSRASLLTGLHPHQTGIGILTGSTLPAGYPGDLDPRCATIADMLGDAGYRTSCVGKWHLAGNVREPGPAWPTRRGFERHHGPLGGATSYFDPVTMVEDEEPIETFDPDFSLTEHLGERAEAEVRDAAKDPRPFFLYLAFTAPHWPLHARPEQVAACRGMYDDGWDVARARRLERMGELGVLESATELTERDEDVPAWEETAHHAWQARRMEVYAAQVGAMDAAIGRVLDALEATQQSEDTMVLFLSDNGGCAEEIAPGWADEMDPVPYNVPVRTAAGERVRKGNDPSVVPGPPATFASYGRAWANVSNTPFREYKHWVHEGGIATPLLARWPRGGVAAGWDRTPAQLTDIVPTLLEAAGIGAADRTSHPESPPLEGSSLLAGWKGEKSTEEPHPLFFEHEGNAAVRWGRWKAVRAFGSDWELYDLRVDRTERHDLSAEFPERVESLVGAWRGWADRCGVRDRTSILDQQQRGRGHGAGRGPGAGRGRGRGLIQDVRSAWTVRETQV</sequence>
<feature type="compositionally biased region" description="Gly residues" evidence="5">
    <location>
        <begin position="536"/>
        <end position="546"/>
    </location>
</feature>
<dbReference type="CDD" id="cd16025">
    <property type="entry name" value="PAS_like"/>
    <property type="match status" value="1"/>
</dbReference>
<keyword evidence="4" id="KW-0106">Calcium</keyword>